<dbReference type="EMBL" id="BARS01054445">
    <property type="protein sequence ID" value="GAG48823.1"/>
    <property type="molecule type" value="Genomic_DNA"/>
</dbReference>
<dbReference type="AlphaFoldDB" id="X0YJS1"/>
<comment type="caution">
    <text evidence="1">The sequence shown here is derived from an EMBL/GenBank/DDBJ whole genome shotgun (WGS) entry which is preliminary data.</text>
</comment>
<proteinExistence type="predicted"/>
<gene>
    <name evidence="1" type="ORF">S01H1_80595</name>
</gene>
<organism evidence="1">
    <name type="scientific">marine sediment metagenome</name>
    <dbReference type="NCBI Taxonomy" id="412755"/>
    <lineage>
        <taxon>unclassified sequences</taxon>
        <taxon>metagenomes</taxon>
        <taxon>ecological metagenomes</taxon>
    </lineage>
</organism>
<reference evidence="1" key="1">
    <citation type="journal article" date="2014" name="Front. Microbiol.">
        <title>High frequency of phylogenetically diverse reductive dehalogenase-homologous genes in deep subseafloor sedimentary metagenomes.</title>
        <authorList>
            <person name="Kawai M."/>
            <person name="Futagami T."/>
            <person name="Toyoda A."/>
            <person name="Takaki Y."/>
            <person name="Nishi S."/>
            <person name="Hori S."/>
            <person name="Arai W."/>
            <person name="Tsubouchi T."/>
            <person name="Morono Y."/>
            <person name="Uchiyama I."/>
            <person name="Ito T."/>
            <person name="Fujiyama A."/>
            <person name="Inagaki F."/>
            <person name="Takami H."/>
        </authorList>
    </citation>
    <scope>NUCLEOTIDE SEQUENCE</scope>
    <source>
        <strain evidence="1">Expedition CK06-06</strain>
    </source>
</reference>
<feature type="non-terminal residue" evidence="1">
    <location>
        <position position="218"/>
    </location>
</feature>
<protein>
    <submittedName>
        <fullName evidence="1">Uncharacterized protein</fullName>
    </submittedName>
</protein>
<sequence length="218" mass="23818">GSRVLLATIEFTIEDSTTICIDSCFWPPTGQLAYSRSDAVTYIPRHYLPVCQYVGPYWHSHVFFTDGVENQLHTSVGHYSTDDFTVMDDGGTIEAIWATFSGAGVENVTIILNAAVLQDHKSGHVEYDVTDVCQSGGTVTIYARNNSGMIATDDFVVTLPGNDPPYLTLPDAWRALAGYTMLLEVNGVDPDGDIMGDIELEAVWYQDDSLQAPTNPPS</sequence>
<feature type="non-terminal residue" evidence="1">
    <location>
        <position position="1"/>
    </location>
</feature>
<accession>X0YJS1</accession>
<evidence type="ECO:0000313" key="1">
    <source>
        <dbReference type="EMBL" id="GAG48823.1"/>
    </source>
</evidence>
<name>X0YJS1_9ZZZZ</name>